<sequence>MVVKSVSVELLNDNEEYSRLNISYSLKDLMKSLKPSYKEIFANINLLLDCLTNINVNVFAEQHVFAGGQIKDRLLRPLNECLMDSLPATKDEYHKSTLVQDVLRFEHTLVDNLTKITKIICVFLINVCCRYHVQAFSSNN</sequence>
<keyword evidence="2" id="KW-1185">Reference proteome</keyword>
<dbReference type="EMBL" id="JXJN01013347">
    <property type="status" value="NOT_ANNOTATED_CDS"/>
    <property type="molecule type" value="Genomic_DNA"/>
</dbReference>
<protein>
    <submittedName>
        <fullName evidence="1">Uncharacterized protein</fullName>
    </submittedName>
</protein>
<reference evidence="2" key="1">
    <citation type="submission" date="2015-01" db="EMBL/GenBank/DDBJ databases">
        <authorList>
            <person name="Aksoy S."/>
            <person name="Warren W."/>
            <person name="Wilson R.K."/>
        </authorList>
    </citation>
    <scope>NUCLEOTIDE SEQUENCE [LARGE SCALE GENOMIC DNA]</scope>
    <source>
        <strain evidence="2">IAEA</strain>
    </source>
</reference>
<dbReference type="STRING" id="67801.A0A1B0BFA6"/>
<reference evidence="1" key="2">
    <citation type="submission" date="2020-05" db="UniProtKB">
        <authorList>
            <consortium name="EnsemblMetazoa"/>
        </authorList>
    </citation>
    <scope>IDENTIFICATION</scope>
    <source>
        <strain evidence="1">IAEA</strain>
    </source>
</reference>
<dbReference type="AlphaFoldDB" id="A0A1B0BFA6"/>
<name>A0A1B0BFA6_9MUSC</name>
<organism evidence="1 2">
    <name type="scientific">Glossina palpalis gambiensis</name>
    <dbReference type="NCBI Taxonomy" id="67801"/>
    <lineage>
        <taxon>Eukaryota</taxon>
        <taxon>Metazoa</taxon>
        <taxon>Ecdysozoa</taxon>
        <taxon>Arthropoda</taxon>
        <taxon>Hexapoda</taxon>
        <taxon>Insecta</taxon>
        <taxon>Pterygota</taxon>
        <taxon>Neoptera</taxon>
        <taxon>Endopterygota</taxon>
        <taxon>Diptera</taxon>
        <taxon>Brachycera</taxon>
        <taxon>Muscomorpha</taxon>
        <taxon>Hippoboscoidea</taxon>
        <taxon>Glossinidae</taxon>
        <taxon>Glossina</taxon>
    </lineage>
</organism>
<proteinExistence type="predicted"/>
<dbReference type="EnsemblMetazoa" id="GPPI028203-RA">
    <property type="protein sequence ID" value="GPPI028203-PA"/>
    <property type="gene ID" value="GPPI028203"/>
</dbReference>
<accession>A0A1B0BFA6</accession>
<dbReference type="Proteomes" id="UP000092460">
    <property type="component" value="Unassembled WGS sequence"/>
</dbReference>
<evidence type="ECO:0000313" key="1">
    <source>
        <dbReference type="EnsemblMetazoa" id="GPPI028203-PA"/>
    </source>
</evidence>
<dbReference type="VEuPathDB" id="VectorBase:GPPI028203"/>
<evidence type="ECO:0000313" key="2">
    <source>
        <dbReference type="Proteomes" id="UP000092460"/>
    </source>
</evidence>